<dbReference type="RefSeq" id="WP_229678189.1">
    <property type="nucleotide sequence ID" value="NZ_BMKS01000022.1"/>
</dbReference>
<evidence type="ECO:0000259" key="1">
    <source>
        <dbReference type="Pfam" id="PF13470"/>
    </source>
</evidence>
<organism evidence="3 4">
    <name type="scientific">Caldovatus sediminis</name>
    <dbReference type="NCBI Taxonomy" id="2041189"/>
    <lineage>
        <taxon>Bacteria</taxon>
        <taxon>Pseudomonadati</taxon>
        <taxon>Pseudomonadota</taxon>
        <taxon>Alphaproteobacteria</taxon>
        <taxon>Acetobacterales</taxon>
        <taxon>Roseomonadaceae</taxon>
        <taxon>Caldovatus</taxon>
    </lineage>
</organism>
<accession>A0A8J3EF42</accession>
<dbReference type="InterPro" id="IPR002716">
    <property type="entry name" value="PIN_dom"/>
</dbReference>
<name>A0A8J3EF42_9PROT</name>
<evidence type="ECO:0000313" key="4">
    <source>
        <dbReference type="Proteomes" id="UP000597507"/>
    </source>
</evidence>
<dbReference type="EMBL" id="BMKS01000022">
    <property type="protein sequence ID" value="GGG50240.1"/>
    <property type="molecule type" value="Genomic_DNA"/>
</dbReference>
<dbReference type="SUPFAM" id="SSF88723">
    <property type="entry name" value="PIN domain-like"/>
    <property type="match status" value="1"/>
</dbReference>
<dbReference type="Pfam" id="PF13470">
    <property type="entry name" value="PIN_3"/>
    <property type="match status" value="1"/>
</dbReference>
<proteinExistence type="predicted"/>
<comment type="caution">
    <text evidence="3">The sequence shown here is derived from an EMBL/GenBank/DDBJ whole genome shotgun (WGS) entry which is preliminary data.</text>
</comment>
<dbReference type="InterPro" id="IPR058652">
    <property type="entry name" value="VapC50_C"/>
</dbReference>
<evidence type="ECO:0000313" key="3">
    <source>
        <dbReference type="EMBL" id="GGG50240.1"/>
    </source>
</evidence>
<keyword evidence="4" id="KW-1185">Reference proteome</keyword>
<gene>
    <name evidence="3" type="ORF">GCM10010964_41920</name>
</gene>
<dbReference type="Pfam" id="PF26343">
    <property type="entry name" value="VapC50_C"/>
    <property type="match status" value="1"/>
</dbReference>
<dbReference type="AlphaFoldDB" id="A0A8J3EF42"/>
<dbReference type="InterPro" id="IPR029060">
    <property type="entry name" value="PIN-like_dom_sf"/>
</dbReference>
<sequence>MISTFTAFFDANVFYGARLRSLILFLAQTKLFRARWSDRVHEEWIRTLLERRPDLKAADLARTRELMDASVLDALVTGYEPLIDAMVLPDPGDRHVLAAAVVCKASCIVTFNVADFPPARLAPYGLHVVHPDDFLLDIESMDPTAFADAVREDLGHYRAPPLDLPEYVVALRKAGVPRIAEQIGKLAPILELRPSDRPGD</sequence>
<protein>
    <submittedName>
        <fullName evidence="3">PIN domain-containing protein</fullName>
    </submittedName>
</protein>
<reference evidence="3 4" key="1">
    <citation type="journal article" date="2014" name="Int. J. Syst. Evol. Microbiol.">
        <title>Complete genome sequence of Corynebacterium casei LMG S-19264T (=DSM 44701T), isolated from a smear-ripened cheese.</title>
        <authorList>
            <consortium name="US DOE Joint Genome Institute (JGI-PGF)"/>
            <person name="Walter F."/>
            <person name="Albersmeier A."/>
            <person name="Kalinowski J."/>
            <person name="Ruckert C."/>
        </authorList>
    </citation>
    <scope>NUCLEOTIDE SEQUENCE [LARGE SCALE GENOMIC DNA]</scope>
    <source>
        <strain evidence="3 4">CGMCC 1.16330</strain>
    </source>
</reference>
<evidence type="ECO:0000259" key="2">
    <source>
        <dbReference type="Pfam" id="PF26343"/>
    </source>
</evidence>
<dbReference type="Proteomes" id="UP000597507">
    <property type="component" value="Unassembled WGS sequence"/>
</dbReference>
<feature type="domain" description="VapC50 C-terminal" evidence="2">
    <location>
        <begin position="131"/>
        <end position="183"/>
    </location>
</feature>
<feature type="domain" description="PIN" evidence="1">
    <location>
        <begin position="8"/>
        <end position="114"/>
    </location>
</feature>